<proteinExistence type="predicted"/>
<dbReference type="KEGG" id="beq:BEWA_044370"/>
<dbReference type="RefSeq" id="XP_004833846.1">
    <property type="nucleotide sequence ID" value="XM_004833789.1"/>
</dbReference>
<dbReference type="OrthoDB" id="361779at2759"/>
<dbReference type="EMBL" id="ACOU01000002">
    <property type="protein sequence ID" value="EKX74394.1"/>
    <property type="molecule type" value="Genomic_DNA"/>
</dbReference>
<dbReference type="Proteomes" id="UP000031512">
    <property type="component" value="Unassembled WGS sequence"/>
</dbReference>
<dbReference type="VEuPathDB" id="PiroplasmaDB:BEWA_044370"/>
<comment type="caution">
    <text evidence="3">The sequence shown here is derived from an EMBL/GenBank/DDBJ whole genome shotgun (WGS) entry which is preliminary data.</text>
</comment>
<reference evidence="3 4" key="1">
    <citation type="journal article" date="2012" name="BMC Genomics">
        <title>Comparative genomic analysis and phylogenetic position of Theileria equi.</title>
        <authorList>
            <person name="Kappmeyer L.S."/>
            <person name="Thiagarajan M."/>
            <person name="Herndon D.R."/>
            <person name="Ramsay J.D."/>
            <person name="Caler E."/>
            <person name="Djikeng A."/>
            <person name="Gillespie J.J."/>
            <person name="Lau A.O."/>
            <person name="Roalson E.H."/>
            <person name="Silva J.C."/>
            <person name="Silva M.G."/>
            <person name="Suarez C.E."/>
            <person name="Ueti M.W."/>
            <person name="Nene V.M."/>
            <person name="Mealey R.H."/>
            <person name="Knowles D.P."/>
            <person name="Brayton K.A."/>
        </authorList>
    </citation>
    <scope>NUCLEOTIDE SEQUENCE [LARGE SCALE GENOMIC DNA]</scope>
    <source>
        <strain evidence="3 4">WA</strain>
    </source>
</reference>
<protein>
    <submittedName>
        <fullName evidence="3">Signal peptide containing protein</fullName>
    </submittedName>
</protein>
<organism evidence="3 4">
    <name type="scientific">Theileria equi strain WA</name>
    <dbReference type="NCBI Taxonomy" id="1537102"/>
    <lineage>
        <taxon>Eukaryota</taxon>
        <taxon>Sar</taxon>
        <taxon>Alveolata</taxon>
        <taxon>Apicomplexa</taxon>
        <taxon>Aconoidasida</taxon>
        <taxon>Piroplasmida</taxon>
        <taxon>Theileriidae</taxon>
        <taxon>Theileria</taxon>
    </lineage>
</organism>
<gene>
    <name evidence="3" type="ORF">BEWA_044370</name>
</gene>
<accession>L1LGI9</accession>
<dbReference type="AlphaFoldDB" id="L1LGI9"/>
<keyword evidence="4" id="KW-1185">Reference proteome</keyword>
<dbReference type="InterPro" id="IPR007480">
    <property type="entry name" value="DUF529"/>
</dbReference>
<keyword evidence="2" id="KW-0732">Signal</keyword>
<feature type="signal peptide" evidence="2">
    <location>
        <begin position="1"/>
        <end position="18"/>
    </location>
</feature>
<feature type="region of interest" description="Disordered" evidence="1">
    <location>
        <begin position="39"/>
        <end position="169"/>
    </location>
</feature>
<feature type="chain" id="PRO_5003952724" evidence="2">
    <location>
        <begin position="19"/>
        <end position="288"/>
    </location>
</feature>
<dbReference type="GeneID" id="15807842"/>
<name>L1LGI9_THEEQ</name>
<feature type="compositionally biased region" description="Polar residues" evidence="1">
    <location>
        <begin position="90"/>
        <end position="110"/>
    </location>
</feature>
<evidence type="ECO:0000313" key="4">
    <source>
        <dbReference type="Proteomes" id="UP000031512"/>
    </source>
</evidence>
<sequence length="288" mass="30738">MRILAVLWTVCLVRLCSAGCFGCFGKGKTNDRVTVQAVQGGSREASRDNLRSPPQKPVESLPQLQTQARSASISSQSTSSEVGDVDTESAHTSNSIGQGTNTTQVKGTNSEVDEEQHSYGASQSSGNSSRSPQNPRPQTETALASTPPLANTTSSITSQAGAPKPTVPCVLDLTSPDESKLEIRNNERNGVSYRGFMPNSGHHISSVLDGEAIVWTASGNEKCTGGNIYGKDEYFLVLLNVHAGGQFNVKYFEKNADGGWKDLTRDDFFNKLDKMRKSGSSPGTTTPS</sequence>
<feature type="compositionally biased region" description="Low complexity" evidence="1">
    <location>
        <begin position="122"/>
        <end position="138"/>
    </location>
</feature>
<dbReference type="Pfam" id="PF04385">
    <property type="entry name" value="FAINT"/>
    <property type="match status" value="1"/>
</dbReference>
<evidence type="ECO:0000313" key="3">
    <source>
        <dbReference type="EMBL" id="EKX74394.1"/>
    </source>
</evidence>
<feature type="compositionally biased region" description="Low complexity" evidence="1">
    <location>
        <begin position="65"/>
        <end position="80"/>
    </location>
</feature>
<evidence type="ECO:0000256" key="1">
    <source>
        <dbReference type="SAM" id="MobiDB-lite"/>
    </source>
</evidence>
<evidence type="ECO:0000256" key="2">
    <source>
        <dbReference type="SAM" id="SignalP"/>
    </source>
</evidence>
<feature type="compositionally biased region" description="Polar residues" evidence="1">
    <location>
        <begin position="139"/>
        <end position="160"/>
    </location>
</feature>